<evidence type="ECO:0008006" key="3">
    <source>
        <dbReference type="Google" id="ProtNLM"/>
    </source>
</evidence>
<sequence length="373" mass="41060">MRIVYVSNSRIPTRKAHGAQITHMCSAFTDSGAEVELVVPRKRNFLGVDPFEYYRIEKNFSIRQIPIPDLGSMTSRFPRLMLFADLFAFSMALLLARVAGRGDVVYCRDYPLLFLFSPRRNTIAIEVHDVPKTRGIFLRAIARARVVVAITEGVKGALVALGIDASRIVVAHDAVRLEDFSHPESKADARRRLGLPPDKKLALYIGRIDDWKGTDTFFVAAARLPANVRATVIGGEDGQVKALKKKHPNVLFLGARPYRELADNQAAADALVLPNTARFDISSKYTSPLKLFSYMASGIPIVASGVPSIREILDERAAYFVAPDDPPALAAGIERALADPGAPGKAARARAIVQGYTWRARARNIMERLRAPV</sequence>
<dbReference type="Gene3D" id="3.40.50.2000">
    <property type="entry name" value="Glycogen Phosphorylase B"/>
    <property type="match status" value="2"/>
</dbReference>
<accession>A0A1F6E0P9</accession>
<comment type="caution">
    <text evidence="1">The sequence shown here is derived from an EMBL/GenBank/DDBJ whole genome shotgun (WGS) entry which is preliminary data.</text>
</comment>
<dbReference type="Proteomes" id="UP000178572">
    <property type="component" value="Unassembled WGS sequence"/>
</dbReference>
<dbReference type="AlphaFoldDB" id="A0A1F6E0P9"/>
<name>A0A1F6E0P9_9BACT</name>
<organism evidence="1 2">
    <name type="scientific">Candidatus Kaiserbacteria bacterium RIFCSPHIGHO2_02_FULL_59_21</name>
    <dbReference type="NCBI Taxonomy" id="1798500"/>
    <lineage>
        <taxon>Bacteria</taxon>
        <taxon>Candidatus Kaiseribacteriota</taxon>
    </lineage>
</organism>
<dbReference type="Pfam" id="PF13692">
    <property type="entry name" value="Glyco_trans_1_4"/>
    <property type="match status" value="1"/>
</dbReference>
<dbReference type="PANTHER" id="PTHR12526">
    <property type="entry name" value="GLYCOSYLTRANSFERASE"/>
    <property type="match status" value="1"/>
</dbReference>
<gene>
    <name evidence="1" type="ORF">A3C21_04375</name>
</gene>
<evidence type="ECO:0000313" key="2">
    <source>
        <dbReference type="Proteomes" id="UP000178572"/>
    </source>
</evidence>
<dbReference type="EMBL" id="MFLN01000024">
    <property type="protein sequence ID" value="OGG67167.1"/>
    <property type="molecule type" value="Genomic_DNA"/>
</dbReference>
<reference evidence="1 2" key="1">
    <citation type="journal article" date="2016" name="Nat. Commun.">
        <title>Thousands of microbial genomes shed light on interconnected biogeochemical processes in an aquifer system.</title>
        <authorList>
            <person name="Anantharaman K."/>
            <person name="Brown C.T."/>
            <person name="Hug L.A."/>
            <person name="Sharon I."/>
            <person name="Castelle C.J."/>
            <person name="Probst A.J."/>
            <person name="Thomas B.C."/>
            <person name="Singh A."/>
            <person name="Wilkins M.J."/>
            <person name="Karaoz U."/>
            <person name="Brodie E.L."/>
            <person name="Williams K.H."/>
            <person name="Hubbard S.S."/>
            <person name="Banfield J.F."/>
        </authorList>
    </citation>
    <scope>NUCLEOTIDE SEQUENCE [LARGE SCALE GENOMIC DNA]</scope>
</reference>
<protein>
    <recommendedName>
        <fullName evidence="3">Glycosyltransferase subfamily 4-like N-terminal domain-containing protein</fullName>
    </recommendedName>
</protein>
<dbReference type="SUPFAM" id="SSF53756">
    <property type="entry name" value="UDP-Glycosyltransferase/glycogen phosphorylase"/>
    <property type="match status" value="1"/>
</dbReference>
<dbReference type="STRING" id="1798500.A3C21_04375"/>
<proteinExistence type="predicted"/>
<dbReference type="GO" id="GO:0016757">
    <property type="term" value="F:glycosyltransferase activity"/>
    <property type="evidence" value="ECO:0007669"/>
    <property type="project" value="TreeGrafter"/>
</dbReference>
<evidence type="ECO:0000313" key="1">
    <source>
        <dbReference type="EMBL" id="OGG67167.1"/>
    </source>
</evidence>
<dbReference type="PANTHER" id="PTHR12526:SF600">
    <property type="entry name" value="GLYCOSYL TRANSFERASE GROUP 1"/>
    <property type="match status" value="1"/>
</dbReference>